<name>A0A815F2R3_9BILA</name>
<gene>
    <name evidence="2" type="ORF">JBS370_LOCUS36982</name>
    <name evidence="1" type="ORF">ZHD862_LOCUS28849</name>
</gene>
<accession>A0A815F2R3</accession>
<dbReference type="EMBL" id="CAJNOT010002464">
    <property type="protein sequence ID" value="CAF1317890.1"/>
    <property type="molecule type" value="Genomic_DNA"/>
</dbReference>
<proteinExistence type="predicted"/>
<dbReference type="EMBL" id="CAJOBD010015717">
    <property type="protein sequence ID" value="CAF4210717.1"/>
    <property type="molecule type" value="Genomic_DNA"/>
</dbReference>
<sequence length="74" mass="8410">MDRTKSLPRLHKFCPTSSTVCAKLMNPSPEMSSNARLFKETNSTAAFVIFCFIVRGMDEDILGRKYVLMVKYSV</sequence>
<comment type="caution">
    <text evidence="1">The sequence shown here is derived from an EMBL/GenBank/DDBJ whole genome shotgun (WGS) entry which is preliminary data.</text>
</comment>
<dbReference type="Proteomes" id="UP000663864">
    <property type="component" value="Unassembled WGS sequence"/>
</dbReference>
<dbReference type="Proteomes" id="UP000663836">
    <property type="component" value="Unassembled WGS sequence"/>
</dbReference>
<evidence type="ECO:0000313" key="1">
    <source>
        <dbReference type="EMBL" id="CAF1317890.1"/>
    </source>
</evidence>
<protein>
    <submittedName>
        <fullName evidence="1">Uncharacterized protein</fullName>
    </submittedName>
</protein>
<evidence type="ECO:0000313" key="3">
    <source>
        <dbReference type="Proteomes" id="UP000663864"/>
    </source>
</evidence>
<reference evidence="1" key="1">
    <citation type="submission" date="2021-02" db="EMBL/GenBank/DDBJ databases">
        <authorList>
            <person name="Nowell W R."/>
        </authorList>
    </citation>
    <scope>NUCLEOTIDE SEQUENCE</scope>
</reference>
<dbReference type="AlphaFoldDB" id="A0A815F2R3"/>
<evidence type="ECO:0000313" key="2">
    <source>
        <dbReference type="EMBL" id="CAF4210717.1"/>
    </source>
</evidence>
<organism evidence="1 3">
    <name type="scientific">Rotaria sordida</name>
    <dbReference type="NCBI Taxonomy" id="392033"/>
    <lineage>
        <taxon>Eukaryota</taxon>
        <taxon>Metazoa</taxon>
        <taxon>Spiralia</taxon>
        <taxon>Gnathifera</taxon>
        <taxon>Rotifera</taxon>
        <taxon>Eurotatoria</taxon>
        <taxon>Bdelloidea</taxon>
        <taxon>Philodinida</taxon>
        <taxon>Philodinidae</taxon>
        <taxon>Rotaria</taxon>
    </lineage>
</organism>